<feature type="non-terminal residue" evidence="2">
    <location>
        <position position="157"/>
    </location>
</feature>
<feature type="region of interest" description="Disordered" evidence="1">
    <location>
        <begin position="1"/>
        <end position="22"/>
    </location>
</feature>
<protein>
    <submittedName>
        <fullName evidence="2">Uncharacterized protein</fullName>
    </submittedName>
</protein>
<name>A0A059BLI9_EUCGR</name>
<accession>A0A059BLI9</accession>
<organism evidence="2">
    <name type="scientific">Eucalyptus grandis</name>
    <name type="common">Flooded gum</name>
    <dbReference type="NCBI Taxonomy" id="71139"/>
    <lineage>
        <taxon>Eukaryota</taxon>
        <taxon>Viridiplantae</taxon>
        <taxon>Streptophyta</taxon>
        <taxon>Embryophyta</taxon>
        <taxon>Tracheophyta</taxon>
        <taxon>Spermatophyta</taxon>
        <taxon>Magnoliopsida</taxon>
        <taxon>eudicotyledons</taxon>
        <taxon>Gunneridae</taxon>
        <taxon>Pentapetalae</taxon>
        <taxon>rosids</taxon>
        <taxon>malvids</taxon>
        <taxon>Myrtales</taxon>
        <taxon>Myrtaceae</taxon>
        <taxon>Myrtoideae</taxon>
        <taxon>Eucalypteae</taxon>
        <taxon>Eucalyptus</taxon>
    </lineage>
</organism>
<proteinExistence type="predicted"/>
<evidence type="ECO:0000256" key="1">
    <source>
        <dbReference type="SAM" id="MobiDB-lite"/>
    </source>
</evidence>
<sequence>MQQKSFKTRHAHRRRGPGKRKEARKGWWFFFPDLMDVIAGNSHSSEKQLVESWKSLDERKKSVGKDTNTSLFVNHAAVAWHESRGKQVGDQTQRSPMVKDEIISAKDARTGSIQPQIKLNLCVGRPHREARPAPPQMSPLARPRPTSLNLLRRRFSS</sequence>
<dbReference type="Gramene" id="KCW66933">
    <property type="protein sequence ID" value="KCW66933"/>
    <property type="gene ID" value="EUGRSUZ_F00686"/>
</dbReference>
<reference evidence="2" key="1">
    <citation type="submission" date="2013-07" db="EMBL/GenBank/DDBJ databases">
        <title>The genome of Eucalyptus grandis.</title>
        <authorList>
            <person name="Schmutz J."/>
            <person name="Hayes R."/>
            <person name="Myburg A."/>
            <person name="Tuskan G."/>
            <person name="Grattapaglia D."/>
            <person name="Rokhsar D.S."/>
        </authorList>
    </citation>
    <scope>NUCLEOTIDE SEQUENCE</scope>
    <source>
        <tissue evidence="2">Leaf extractions</tissue>
    </source>
</reference>
<feature type="region of interest" description="Disordered" evidence="1">
    <location>
        <begin position="124"/>
        <end position="157"/>
    </location>
</feature>
<dbReference type="EMBL" id="KK198758">
    <property type="protein sequence ID" value="KCW66933.1"/>
    <property type="molecule type" value="Genomic_DNA"/>
</dbReference>
<dbReference type="InParanoid" id="A0A059BLI9"/>
<dbReference type="AlphaFoldDB" id="A0A059BLI9"/>
<gene>
    <name evidence="2" type="ORF">EUGRSUZ_F00686</name>
</gene>
<evidence type="ECO:0000313" key="2">
    <source>
        <dbReference type="EMBL" id="KCW66933.1"/>
    </source>
</evidence>